<protein>
    <submittedName>
        <fullName evidence="2">Class I SAM-dependent methyltransferase</fullName>
    </submittedName>
</protein>
<evidence type="ECO:0000313" key="2">
    <source>
        <dbReference type="EMBL" id="MBK9981653.1"/>
    </source>
</evidence>
<dbReference type="Pfam" id="PF13847">
    <property type="entry name" value="Methyltransf_31"/>
    <property type="match status" value="1"/>
</dbReference>
<keyword evidence="2" id="KW-0808">Transferase</keyword>
<keyword evidence="2" id="KW-0489">Methyltransferase</keyword>
<gene>
    <name evidence="2" type="ORF">IPP15_04390</name>
</gene>
<dbReference type="PANTHER" id="PTHR43861:SF1">
    <property type="entry name" value="TRANS-ACONITATE 2-METHYLTRANSFERASE"/>
    <property type="match status" value="1"/>
</dbReference>
<reference evidence="2 3" key="1">
    <citation type="submission" date="2020-10" db="EMBL/GenBank/DDBJ databases">
        <title>Connecting structure to function with the recovery of over 1000 high-quality activated sludge metagenome-assembled genomes encoding full-length rRNA genes using long-read sequencing.</title>
        <authorList>
            <person name="Singleton C.M."/>
            <person name="Petriglieri F."/>
            <person name="Kristensen J.M."/>
            <person name="Kirkegaard R.H."/>
            <person name="Michaelsen T.Y."/>
            <person name="Andersen M.H."/>
            <person name="Karst S.M."/>
            <person name="Dueholm M.S."/>
            <person name="Nielsen P.H."/>
            <person name="Albertsen M."/>
        </authorList>
    </citation>
    <scope>NUCLEOTIDE SEQUENCE [LARGE SCALE GENOMIC DNA]</scope>
    <source>
        <strain evidence="2">Ribe_18-Q3-R11-54_MAXAC.273</strain>
    </source>
</reference>
<dbReference type="PANTHER" id="PTHR43861">
    <property type="entry name" value="TRANS-ACONITATE 2-METHYLTRANSFERASE-RELATED"/>
    <property type="match status" value="1"/>
</dbReference>
<dbReference type="GO" id="GO:0032259">
    <property type="term" value="P:methylation"/>
    <property type="evidence" value="ECO:0007669"/>
    <property type="project" value="UniProtKB-KW"/>
</dbReference>
<evidence type="ECO:0000259" key="1">
    <source>
        <dbReference type="Pfam" id="PF13847"/>
    </source>
</evidence>
<dbReference type="SUPFAM" id="SSF53335">
    <property type="entry name" value="S-adenosyl-L-methionine-dependent methyltransferases"/>
    <property type="match status" value="1"/>
</dbReference>
<proteinExistence type="predicted"/>
<name>A0A9D7STE7_9BACT</name>
<dbReference type="InterPro" id="IPR025714">
    <property type="entry name" value="Methyltranfer_dom"/>
</dbReference>
<dbReference type="GO" id="GO:0008168">
    <property type="term" value="F:methyltransferase activity"/>
    <property type="evidence" value="ECO:0007669"/>
    <property type="project" value="UniProtKB-KW"/>
</dbReference>
<accession>A0A9D7STE7</accession>
<dbReference type="EMBL" id="JADKGY010000001">
    <property type="protein sequence ID" value="MBK9981653.1"/>
    <property type="molecule type" value="Genomic_DNA"/>
</dbReference>
<organism evidence="2 3">
    <name type="scientific">Candidatus Opimibacter skivensis</name>
    <dbReference type="NCBI Taxonomy" id="2982028"/>
    <lineage>
        <taxon>Bacteria</taxon>
        <taxon>Pseudomonadati</taxon>
        <taxon>Bacteroidota</taxon>
        <taxon>Saprospiria</taxon>
        <taxon>Saprospirales</taxon>
        <taxon>Saprospiraceae</taxon>
        <taxon>Candidatus Opimibacter</taxon>
    </lineage>
</organism>
<dbReference type="CDD" id="cd02440">
    <property type="entry name" value="AdoMet_MTases"/>
    <property type="match status" value="1"/>
</dbReference>
<dbReference type="Gene3D" id="3.40.50.150">
    <property type="entry name" value="Vaccinia Virus protein VP39"/>
    <property type="match status" value="1"/>
</dbReference>
<sequence>MKICSHLIPITILIILIGSGCKWINSNIHSDEAGKINQPDTTSNKAFESDVEVYESPDRVIWQKPDLVIEQLGQVDGKVIADLGAGTGYFSRRIAYKGATVIAIDIDPKAIQWMEEQKAKFPVEIRDRLVIRQADKNDPHLKRNEVDMVLLVNTYSYITDRVPYFTKLKEDIRKGGNVVIIDFKKIETPFGPPLEDRIDVADVEKELRDAGYDILKVDEESLEYQYIIKAQRQ</sequence>
<comment type="caution">
    <text evidence="2">The sequence shown here is derived from an EMBL/GenBank/DDBJ whole genome shotgun (WGS) entry which is preliminary data.</text>
</comment>
<evidence type="ECO:0000313" key="3">
    <source>
        <dbReference type="Proteomes" id="UP000808337"/>
    </source>
</evidence>
<dbReference type="InterPro" id="IPR029063">
    <property type="entry name" value="SAM-dependent_MTases_sf"/>
</dbReference>
<dbReference type="Proteomes" id="UP000808337">
    <property type="component" value="Unassembled WGS sequence"/>
</dbReference>
<feature type="domain" description="Methyltransferase" evidence="1">
    <location>
        <begin position="76"/>
        <end position="186"/>
    </location>
</feature>
<dbReference type="PROSITE" id="PS51257">
    <property type="entry name" value="PROKAR_LIPOPROTEIN"/>
    <property type="match status" value="1"/>
</dbReference>
<dbReference type="AlphaFoldDB" id="A0A9D7STE7"/>